<evidence type="ECO:0000259" key="1">
    <source>
        <dbReference type="Pfam" id="PF04233"/>
    </source>
</evidence>
<organism evidence="2 3">
    <name type="scientific">Pectobacterium actinidiae</name>
    <dbReference type="NCBI Taxonomy" id="1507808"/>
    <lineage>
        <taxon>Bacteria</taxon>
        <taxon>Pseudomonadati</taxon>
        <taxon>Pseudomonadota</taxon>
        <taxon>Gammaproteobacteria</taxon>
        <taxon>Enterobacterales</taxon>
        <taxon>Pectobacteriaceae</taxon>
        <taxon>Pectobacterium</taxon>
    </lineage>
</organism>
<reference evidence="2 3" key="1">
    <citation type="submission" date="2024-10" db="EMBL/GenBank/DDBJ databases">
        <authorList>
            <person name="Lu C.-H."/>
        </authorList>
    </citation>
    <scope>NUCLEOTIDE SEQUENCE [LARGE SCALE GENOMIC DNA]</scope>
    <source>
        <strain evidence="2 3">22ZTDG03-2</strain>
    </source>
</reference>
<gene>
    <name evidence="2" type="ORF">ACIPUP_05340</name>
</gene>
<name>A0ABW8GAN6_9GAMM</name>
<comment type="caution">
    <text evidence="2">The sequence shown here is derived from an EMBL/GenBank/DDBJ whole genome shotgun (WGS) entry which is preliminary data.</text>
</comment>
<feature type="domain" description="Phage head morphogenesis" evidence="1">
    <location>
        <begin position="63"/>
        <end position="190"/>
    </location>
</feature>
<protein>
    <submittedName>
        <fullName evidence="2">Phage minor head protein</fullName>
    </submittedName>
</protein>
<dbReference type="Proteomes" id="UP001617689">
    <property type="component" value="Unassembled WGS sequence"/>
</dbReference>
<dbReference type="Pfam" id="PF04233">
    <property type="entry name" value="Phage_Mu_F"/>
    <property type="match status" value="1"/>
</dbReference>
<proteinExistence type="predicted"/>
<sequence>MPTPNPGDVNLAYAIGLKPEEAIRYFESKGYTIGFNWHDVEARAHATAFTVAGVLKQDVLADIRGGLDAALKNGETLEQFRRRLTPVLEQKGWLGNGLKADEDGVLEGKKLTPRRLKTIFETNMQAAYSAGRYEEQLANAEFRPYWTRVGVMDAHIRPSHAALHGYTARYDDPVWQFMYPPDGYGCRCRIRARNQADVDRLKIPVQHSEIVEVEQAWGPNDSRMVKAIKWNGELYTPDAGFGHNPGQGYLASLGQRLLERSAVADPQLAALAVRQTMRNETLLQAVSTDVNTFVNNTLLNKQARGQLRHVGALPPQVVDRLAEKGVTVESSVITLTDENLLHAIRDSKDAQLPEALWQRLPEFILSPKAILYNTQKADAALTYVLDLPDASGKLVVFIDRELKARPPEGGKKERIKTNLIRTGKVLANDESLRNKGINEVLWGSLD</sequence>
<dbReference type="EMBL" id="JBIXLL010000002">
    <property type="protein sequence ID" value="MFJ5428568.1"/>
    <property type="molecule type" value="Genomic_DNA"/>
</dbReference>
<evidence type="ECO:0000313" key="3">
    <source>
        <dbReference type="Proteomes" id="UP001617689"/>
    </source>
</evidence>
<keyword evidence="3" id="KW-1185">Reference proteome</keyword>
<evidence type="ECO:0000313" key="2">
    <source>
        <dbReference type="EMBL" id="MFJ5428568.1"/>
    </source>
</evidence>
<dbReference type="RefSeq" id="WP_400394674.1">
    <property type="nucleotide sequence ID" value="NZ_JBIXLL010000002.1"/>
</dbReference>
<dbReference type="InterPro" id="IPR006528">
    <property type="entry name" value="Phage_head_morphogenesis_dom"/>
</dbReference>
<dbReference type="NCBIfam" id="TIGR01641">
    <property type="entry name" value="phageSPP1_gp7"/>
    <property type="match status" value="1"/>
</dbReference>
<accession>A0ABW8GAN6</accession>